<dbReference type="InterPro" id="IPR015856">
    <property type="entry name" value="ABC_transpr_CbiO/EcfA_su"/>
</dbReference>
<evidence type="ECO:0000256" key="1">
    <source>
        <dbReference type="ARBA" id="ARBA00005417"/>
    </source>
</evidence>
<dbReference type="InterPro" id="IPR003593">
    <property type="entry name" value="AAA+_ATPase"/>
</dbReference>
<protein>
    <submittedName>
        <fullName evidence="6">ABC transporter</fullName>
    </submittedName>
</protein>
<dbReference type="InterPro" id="IPR003439">
    <property type="entry name" value="ABC_transporter-like_ATP-bd"/>
</dbReference>
<dbReference type="Proteomes" id="UP001139493">
    <property type="component" value="Unassembled WGS sequence"/>
</dbReference>
<reference evidence="6" key="1">
    <citation type="submission" date="2022-06" db="EMBL/GenBank/DDBJ databases">
        <title>Genomic Encyclopedia of Archaeal and Bacterial Type Strains, Phase II (KMG-II): from individual species to whole genera.</title>
        <authorList>
            <person name="Goeker M."/>
        </authorList>
    </citation>
    <scope>NUCLEOTIDE SEQUENCE</scope>
    <source>
        <strain evidence="6">DSM 26652</strain>
    </source>
</reference>
<dbReference type="CDD" id="cd03225">
    <property type="entry name" value="ABC_cobalt_CbiO_domain1"/>
    <property type="match status" value="1"/>
</dbReference>
<dbReference type="InterPro" id="IPR027417">
    <property type="entry name" value="P-loop_NTPase"/>
</dbReference>
<dbReference type="PROSITE" id="PS00211">
    <property type="entry name" value="ABC_TRANSPORTER_1"/>
    <property type="match status" value="1"/>
</dbReference>
<evidence type="ECO:0000259" key="5">
    <source>
        <dbReference type="PROSITE" id="PS50893"/>
    </source>
</evidence>
<comment type="similarity">
    <text evidence="1">Belongs to the ABC transporter superfamily.</text>
</comment>
<accession>A0A9X2FYT6</accession>
<dbReference type="GO" id="GO:0022857">
    <property type="term" value="F:transmembrane transporter activity"/>
    <property type="evidence" value="ECO:0007669"/>
    <property type="project" value="UniProtKB-ARBA"/>
</dbReference>
<dbReference type="EMBL" id="JAMTCS010000003">
    <property type="protein sequence ID" value="MCP2263860.1"/>
    <property type="molecule type" value="Genomic_DNA"/>
</dbReference>
<keyword evidence="3" id="KW-0547">Nucleotide-binding</keyword>
<proteinExistence type="inferred from homology"/>
<keyword evidence="2" id="KW-0813">Transport</keyword>
<organism evidence="6 7">
    <name type="scientific">Promicromonospora thailandica</name>
    <dbReference type="NCBI Taxonomy" id="765201"/>
    <lineage>
        <taxon>Bacteria</taxon>
        <taxon>Bacillati</taxon>
        <taxon>Actinomycetota</taxon>
        <taxon>Actinomycetes</taxon>
        <taxon>Micrococcales</taxon>
        <taxon>Promicromonosporaceae</taxon>
        <taxon>Promicromonospora</taxon>
    </lineage>
</organism>
<comment type="caution">
    <text evidence="6">The sequence shown here is derived from an EMBL/GenBank/DDBJ whole genome shotgun (WGS) entry which is preliminary data.</text>
</comment>
<keyword evidence="4" id="KW-0067">ATP-binding</keyword>
<keyword evidence="7" id="KW-1185">Reference proteome</keyword>
<dbReference type="PANTHER" id="PTHR43335">
    <property type="entry name" value="ABC TRANSPORTER, ATP-BINDING PROTEIN"/>
    <property type="match status" value="1"/>
</dbReference>
<dbReference type="RefSeq" id="WP_253833664.1">
    <property type="nucleotide sequence ID" value="NZ_JAMTCS010000003.1"/>
</dbReference>
<dbReference type="GO" id="GO:0016887">
    <property type="term" value="F:ATP hydrolysis activity"/>
    <property type="evidence" value="ECO:0007669"/>
    <property type="project" value="InterPro"/>
</dbReference>
<evidence type="ECO:0000256" key="2">
    <source>
        <dbReference type="ARBA" id="ARBA00022448"/>
    </source>
</evidence>
<dbReference type="InterPro" id="IPR017871">
    <property type="entry name" value="ABC_transporter-like_CS"/>
</dbReference>
<dbReference type="GO" id="GO:0016020">
    <property type="term" value="C:membrane"/>
    <property type="evidence" value="ECO:0007669"/>
    <property type="project" value="InterPro"/>
</dbReference>
<feature type="domain" description="ABC transporter" evidence="5">
    <location>
        <begin position="4"/>
        <end position="224"/>
    </location>
</feature>
<dbReference type="Gene3D" id="3.40.50.300">
    <property type="entry name" value="P-loop containing nucleotide triphosphate hydrolases"/>
    <property type="match status" value="1"/>
</dbReference>
<evidence type="ECO:0000256" key="3">
    <source>
        <dbReference type="ARBA" id="ARBA00022741"/>
    </source>
</evidence>
<evidence type="ECO:0000313" key="6">
    <source>
        <dbReference type="EMBL" id="MCP2263860.1"/>
    </source>
</evidence>
<sequence length="226" mass="23575">MTLLELSGLVVGYGGTAVCPPLSLTVAPGDAVAVIGTNGTGKSTLLRTVLGLQDPLSGTVRAFGRAVDERERAFRTRVAGVLDDDAFFPGVTVREHLVLTARGHGVADAGAVTDRVLDHMGIAGQAGAMPHTLSSGQRRRFLLASALVRPRDLLVLDEPEQRLDTAMRGRLADTLRAEADAGTAVLFATHDDRLLAATGARALHLSDDGAVLLDPDEAPGVLAGFR</sequence>
<dbReference type="AlphaFoldDB" id="A0A9X2FYT6"/>
<dbReference type="PROSITE" id="PS50893">
    <property type="entry name" value="ABC_TRANSPORTER_2"/>
    <property type="match status" value="1"/>
</dbReference>
<name>A0A9X2FYT6_9MICO</name>
<evidence type="ECO:0000256" key="4">
    <source>
        <dbReference type="ARBA" id="ARBA00022840"/>
    </source>
</evidence>
<dbReference type="SUPFAM" id="SSF52540">
    <property type="entry name" value="P-loop containing nucleoside triphosphate hydrolases"/>
    <property type="match status" value="1"/>
</dbReference>
<dbReference type="GO" id="GO:0005524">
    <property type="term" value="F:ATP binding"/>
    <property type="evidence" value="ECO:0007669"/>
    <property type="project" value="UniProtKB-KW"/>
</dbReference>
<dbReference type="PANTHER" id="PTHR43335:SF4">
    <property type="entry name" value="ABC TRANSPORTER, ATP-BINDING PROTEIN"/>
    <property type="match status" value="1"/>
</dbReference>
<dbReference type="SMART" id="SM00382">
    <property type="entry name" value="AAA"/>
    <property type="match status" value="1"/>
</dbReference>
<dbReference type="Pfam" id="PF00005">
    <property type="entry name" value="ABC_tran"/>
    <property type="match status" value="1"/>
</dbReference>
<evidence type="ECO:0000313" key="7">
    <source>
        <dbReference type="Proteomes" id="UP001139493"/>
    </source>
</evidence>
<gene>
    <name evidence="6" type="ORF">APR03_001196</name>
</gene>